<dbReference type="InterPro" id="IPR016197">
    <property type="entry name" value="Chromo-like_dom_sf"/>
</dbReference>
<evidence type="ECO:0000256" key="1">
    <source>
        <dbReference type="ARBA" id="ARBA00004123"/>
    </source>
</evidence>
<dbReference type="AlphaFoldDB" id="A0A915EML7"/>
<feature type="compositionally biased region" description="Polar residues" evidence="3">
    <location>
        <begin position="22"/>
        <end position="37"/>
    </location>
</feature>
<dbReference type="PROSITE" id="PS50013">
    <property type="entry name" value="CHROMO_2"/>
    <property type="match status" value="1"/>
</dbReference>
<dbReference type="InterPro" id="IPR051219">
    <property type="entry name" value="Heterochromatin_chromo-domain"/>
</dbReference>
<dbReference type="GO" id="GO:0005634">
    <property type="term" value="C:nucleus"/>
    <property type="evidence" value="ECO:0007669"/>
    <property type="project" value="UniProtKB-SubCell"/>
</dbReference>
<comment type="subcellular location">
    <subcellularLocation>
        <location evidence="1">Nucleus</location>
    </subcellularLocation>
</comment>
<feature type="compositionally biased region" description="Basic and acidic residues" evidence="3">
    <location>
        <begin position="81"/>
        <end position="93"/>
    </location>
</feature>
<sequence>MSTRSVKTATNIDLDEDEKTPPSISQRSIAKASGSQRRTNDVSVIKTPSPRKRRGAETPKSKESSSSPRVSPHPKRAQRNKSVEKHSDERPEYEVEAVVGKRVNSKKKAEYQVKWKGYKQLSWEPLANLHCADLIQAYEDLIENNVKKSLSPAVKRKSMSRAAKTSPKPLVTKTAAAGSAKKRSPAHTSKTPVTNNRPRRGSSKSQVKVRTQSSARKSPLAKAKKSIQQVSFLDKTAEEFLEL</sequence>
<evidence type="ECO:0000259" key="4">
    <source>
        <dbReference type="PROSITE" id="PS50013"/>
    </source>
</evidence>
<organism evidence="5 6">
    <name type="scientific">Ditylenchus dipsaci</name>
    <dbReference type="NCBI Taxonomy" id="166011"/>
    <lineage>
        <taxon>Eukaryota</taxon>
        <taxon>Metazoa</taxon>
        <taxon>Ecdysozoa</taxon>
        <taxon>Nematoda</taxon>
        <taxon>Chromadorea</taxon>
        <taxon>Rhabditida</taxon>
        <taxon>Tylenchina</taxon>
        <taxon>Tylenchomorpha</taxon>
        <taxon>Sphaerularioidea</taxon>
        <taxon>Anguinidae</taxon>
        <taxon>Anguininae</taxon>
        <taxon>Ditylenchus</taxon>
    </lineage>
</organism>
<feature type="region of interest" description="Disordered" evidence="3">
    <location>
        <begin position="1"/>
        <end position="94"/>
    </location>
</feature>
<evidence type="ECO:0000256" key="2">
    <source>
        <dbReference type="ARBA" id="ARBA00023242"/>
    </source>
</evidence>
<dbReference type="Gene3D" id="2.40.50.40">
    <property type="match status" value="1"/>
</dbReference>
<keyword evidence="5" id="KW-1185">Reference proteome</keyword>
<proteinExistence type="predicted"/>
<dbReference type="InterPro" id="IPR000953">
    <property type="entry name" value="Chromo/chromo_shadow_dom"/>
</dbReference>
<dbReference type="PANTHER" id="PTHR22812">
    <property type="entry name" value="CHROMOBOX PROTEIN"/>
    <property type="match status" value="1"/>
</dbReference>
<reference evidence="6" key="1">
    <citation type="submission" date="2022-11" db="UniProtKB">
        <authorList>
            <consortium name="WormBaseParasite"/>
        </authorList>
    </citation>
    <scope>IDENTIFICATION</scope>
</reference>
<dbReference type="SMART" id="SM00298">
    <property type="entry name" value="CHROMO"/>
    <property type="match status" value="1"/>
</dbReference>
<feature type="compositionally biased region" description="Polar residues" evidence="3">
    <location>
        <begin position="186"/>
        <end position="196"/>
    </location>
</feature>
<feature type="compositionally biased region" description="Polar residues" evidence="3">
    <location>
        <begin position="203"/>
        <end position="216"/>
    </location>
</feature>
<feature type="domain" description="Chromo" evidence="4">
    <location>
        <begin position="93"/>
        <end position="140"/>
    </location>
</feature>
<accession>A0A915EML7</accession>
<feature type="region of interest" description="Disordered" evidence="3">
    <location>
        <begin position="150"/>
        <end position="227"/>
    </location>
</feature>
<dbReference type="Proteomes" id="UP000887574">
    <property type="component" value="Unplaced"/>
</dbReference>
<name>A0A915EML7_9BILA</name>
<feature type="compositionally biased region" description="Polar residues" evidence="3">
    <location>
        <begin position="1"/>
        <end position="11"/>
    </location>
</feature>
<evidence type="ECO:0000256" key="3">
    <source>
        <dbReference type="SAM" id="MobiDB-lite"/>
    </source>
</evidence>
<evidence type="ECO:0000313" key="5">
    <source>
        <dbReference type="Proteomes" id="UP000887574"/>
    </source>
</evidence>
<keyword evidence="2" id="KW-0539">Nucleus</keyword>
<dbReference type="Pfam" id="PF00385">
    <property type="entry name" value="Chromo"/>
    <property type="match status" value="1"/>
</dbReference>
<dbReference type="SUPFAM" id="SSF54160">
    <property type="entry name" value="Chromo domain-like"/>
    <property type="match status" value="1"/>
</dbReference>
<protein>
    <submittedName>
        <fullName evidence="6">Chromo domain-containing protein</fullName>
    </submittedName>
</protein>
<dbReference type="CDD" id="cd00024">
    <property type="entry name" value="CD_CSD"/>
    <property type="match status" value="1"/>
</dbReference>
<dbReference type="WBParaSite" id="jg7872">
    <property type="protein sequence ID" value="jg7872"/>
    <property type="gene ID" value="jg7872"/>
</dbReference>
<dbReference type="InterPro" id="IPR023780">
    <property type="entry name" value="Chromo_domain"/>
</dbReference>
<evidence type="ECO:0000313" key="6">
    <source>
        <dbReference type="WBParaSite" id="jg7872"/>
    </source>
</evidence>